<reference evidence="3 5" key="1">
    <citation type="submission" date="2016-10" db="EMBL/GenBank/DDBJ databases">
        <authorList>
            <person name="Varghese N."/>
            <person name="Submissions S."/>
        </authorList>
    </citation>
    <scope>NUCLEOTIDE SEQUENCE [LARGE SCALE GENOMIC DNA]</scope>
    <source>
        <strain evidence="3 5">NLAE-zl-C224</strain>
    </source>
</reference>
<gene>
    <name evidence="4" type="ORF">NCTC13028_02413</name>
    <name evidence="3" type="ORF">SAMN05216497_107101</name>
</gene>
<dbReference type="OrthoDB" id="9762883at2"/>
<dbReference type="RefSeq" id="WP_089865370.1">
    <property type="nucleotide sequence ID" value="NZ_CP173238.1"/>
</dbReference>
<evidence type="ECO:0000259" key="2">
    <source>
        <dbReference type="Pfam" id="PF16107"/>
    </source>
</evidence>
<dbReference type="AlphaFoldDB" id="A0A239ZH14"/>
<evidence type="ECO:0000313" key="4">
    <source>
        <dbReference type="EMBL" id="SQB36179.1"/>
    </source>
</evidence>
<accession>A0A239ZH14</accession>
<dbReference type="InterPro" id="IPR032250">
    <property type="entry name" value="DUF4825"/>
</dbReference>
<evidence type="ECO:0000313" key="6">
    <source>
        <dbReference type="Proteomes" id="UP000250223"/>
    </source>
</evidence>
<dbReference type="EMBL" id="FNGL01000007">
    <property type="protein sequence ID" value="SDL11657.1"/>
    <property type="molecule type" value="Genomic_DNA"/>
</dbReference>
<proteinExistence type="predicted"/>
<keyword evidence="1" id="KW-0732">Signal</keyword>
<dbReference type="PROSITE" id="PS51257">
    <property type="entry name" value="PROKAR_LIPOPROTEIN"/>
    <property type="match status" value="1"/>
</dbReference>
<sequence>MKNKFKILAPVIISVLLSLIGCGSNSAKISNQDVKTTSQVETYDLVKYKGSYVGDNSSVGNIITKLPANEYNAGFSLQTNKEPYGITINYKVNQNLGEENYNKFWSDKKVNEFLEKNAVVLLSLIQNADVIEFNVDNIGEKSYKYDRKSLEQKYGGNLKDLFEDDTSFKKFLNS</sequence>
<protein>
    <submittedName>
        <fullName evidence="4">Peptidase M56, BlaR1</fullName>
    </submittedName>
</protein>
<keyword evidence="5" id="KW-1185">Reference proteome</keyword>
<dbReference type="STRING" id="1494.SAMN05216497_107101"/>
<dbReference type="Proteomes" id="UP000250223">
    <property type="component" value="Unassembled WGS sequence"/>
</dbReference>
<dbReference type="Pfam" id="PF16107">
    <property type="entry name" value="DUF4825"/>
    <property type="match status" value="1"/>
</dbReference>
<evidence type="ECO:0000313" key="5">
    <source>
        <dbReference type="Proteomes" id="UP000198811"/>
    </source>
</evidence>
<dbReference type="EMBL" id="UAWC01000026">
    <property type="protein sequence ID" value="SQB36179.1"/>
    <property type="molecule type" value="Genomic_DNA"/>
</dbReference>
<name>A0A239ZH14_CLOCO</name>
<feature type="chain" id="PRO_5011912942" evidence="1">
    <location>
        <begin position="28"/>
        <end position="174"/>
    </location>
</feature>
<reference evidence="4 6" key="2">
    <citation type="submission" date="2018-06" db="EMBL/GenBank/DDBJ databases">
        <authorList>
            <consortium name="Pathogen Informatics"/>
            <person name="Doyle S."/>
        </authorList>
    </citation>
    <scope>NUCLEOTIDE SEQUENCE [LARGE SCALE GENOMIC DNA]</scope>
    <source>
        <strain evidence="4 6">NCTC13028</strain>
    </source>
</reference>
<feature type="signal peptide" evidence="1">
    <location>
        <begin position="1"/>
        <end position="27"/>
    </location>
</feature>
<feature type="domain" description="DUF4825" evidence="2">
    <location>
        <begin position="45"/>
        <end position="145"/>
    </location>
</feature>
<evidence type="ECO:0000313" key="3">
    <source>
        <dbReference type="EMBL" id="SDL11657.1"/>
    </source>
</evidence>
<dbReference type="GeneID" id="70576508"/>
<organism evidence="4 6">
    <name type="scientific">Clostridium cochlearium</name>
    <dbReference type="NCBI Taxonomy" id="1494"/>
    <lineage>
        <taxon>Bacteria</taxon>
        <taxon>Bacillati</taxon>
        <taxon>Bacillota</taxon>
        <taxon>Clostridia</taxon>
        <taxon>Eubacteriales</taxon>
        <taxon>Clostridiaceae</taxon>
        <taxon>Clostridium</taxon>
    </lineage>
</organism>
<dbReference type="Proteomes" id="UP000198811">
    <property type="component" value="Unassembled WGS sequence"/>
</dbReference>
<evidence type="ECO:0000256" key="1">
    <source>
        <dbReference type="SAM" id="SignalP"/>
    </source>
</evidence>